<evidence type="ECO:0000313" key="2">
    <source>
        <dbReference type="EMBL" id="KAG5456665.1"/>
    </source>
</evidence>
<dbReference type="EMBL" id="JAEFCI010011372">
    <property type="protein sequence ID" value="KAG5456665.1"/>
    <property type="molecule type" value="Genomic_DNA"/>
</dbReference>
<feature type="compositionally biased region" description="Low complexity" evidence="1">
    <location>
        <begin position="706"/>
        <end position="718"/>
    </location>
</feature>
<feature type="region of interest" description="Disordered" evidence="1">
    <location>
        <begin position="469"/>
        <end position="638"/>
    </location>
</feature>
<evidence type="ECO:0000313" key="3">
    <source>
        <dbReference type="Proteomes" id="UP000673691"/>
    </source>
</evidence>
<dbReference type="GO" id="GO:0006666">
    <property type="term" value="P:3-keto-sphinganine metabolic process"/>
    <property type="evidence" value="ECO:0007669"/>
    <property type="project" value="TreeGrafter"/>
</dbReference>
<dbReference type="Proteomes" id="UP000673691">
    <property type="component" value="Unassembled WGS sequence"/>
</dbReference>
<organism evidence="2 3">
    <name type="scientific">Olpidium bornovanus</name>
    <dbReference type="NCBI Taxonomy" id="278681"/>
    <lineage>
        <taxon>Eukaryota</taxon>
        <taxon>Fungi</taxon>
        <taxon>Fungi incertae sedis</taxon>
        <taxon>Olpidiomycota</taxon>
        <taxon>Olpidiomycotina</taxon>
        <taxon>Olpidiomycetes</taxon>
        <taxon>Olpidiales</taxon>
        <taxon>Olpidiaceae</taxon>
        <taxon>Olpidium</taxon>
    </lineage>
</organism>
<feature type="non-terminal residue" evidence="2">
    <location>
        <position position="1"/>
    </location>
</feature>
<dbReference type="Gene3D" id="3.40.50.720">
    <property type="entry name" value="NAD(P)-binding Rossmann-like Domain"/>
    <property type="match status" value="1"/>
</dbReference>
<dbReference type="Pfam" id="PF00106">
    <property type="entry name" value="adh_short"/>
    <property type="match status" value="1"/>
</dbReference>
<dbReference type="SUPFAM" id="SSF51735">
    <property type="entry name" value="NAD(P)-binding Rossmann-fold domains"/>
    <property type="match status" value="1"/>
</dbReference>
<name>A0A8H8DFL5_9FUNG</name>
<feature type="compositionally biased region" description="Basic and acidic residues" evidence="1">
    <location>
        <begin position="721"/>
        <end position="733"/>
    </location>
</feature>
<feature type="compositionally biased region" description="Pro residues" evidence="1">
    <location>
        <begin position="673"/>
        <end position="683"/>
    </location>
</feature>
<feature type="compositionally biased region" description="Basic and acidic residues" evidence="1">
    <location>
        <begin position="469"/>
        <end position="490"/>
    </location>
</feature>
<keyword evidence="3" id="KW-1185">Reference proteome</keyword>
<feature type="compositionally biased region" description="Gly residues" evidence="1">
    <location>
        <begin position="589"/>
        <end position="604"/>
    </location>
</feature>
<gene>
    <name evidence="2" type="ORF">BJ554DRAFT_3530</name>
</gene>
<feature type="compositionally biased region" description="Acidic residues" evidence="1">
    <location>
        <begin position="734"/>
        <end position="755"/>
    </location>
</feature>
<evidence type="ECO:0000256" key="1">
    <source>
        <dbReference type="SAM" id="MobiDB-lite"/>
    </source>
</evidence>
<accession>A0A8H8DFL5</accession>
<dbReference type="InterPro" id="IPR036291">
    <property type="entry name" value="NAD(P)-bd_dom_sf"/>
</dbReference>
<comment type="caution">
    <text evidence="2">The sequence shown here is derived from an EMBL/GenBank/DDBJ whole genome shotgun (WGS) entry which is preliminary data.</text>
</comment>
<reference evidence="2 3" key="1">
    <citation type="journal article" name="Sci. Rep.">
        <title>Genome-scale phylogenetic analyses confirm Olpidium as the closest living zoosporic fungus to the non-flagellated, terrestrial fungi.</title>
        <authorList>
            <person name="Chang Y."/>
            <person name="Rochon D."/>
            <person name="Sekimoto S."/>
            <person name="Wang Y."/>
            <person name="Chovatia M."/>
            <person name="Sandor L."/>
            <person name="Salamov A."/>
            <person name="Grigoriev I.V."/>
            <person name="Stajich J.E."/>
            <person name="Spatafora J.W."/>
        </authorList>
    </citation>
    <scope>NUCLEOTIDE SEQUENCE [LARGE SCALE GENOMIC DNA]</scope>
    <source>
        <strain evidence="2">S191</strain>
    </source>
</reference>
<dbReference type="PANTHER" id="PTHR43550:SF3">
    <property type="entry name" value="3-KETODIHYDROSPHINGOSINE REDUCTASE"/>
    <property type="match status" value="1"/>
</dbReference>
<feature type="region of interest" description="Disordered" evidence="1">
    <location>
        <begin position="657"/>
        <end position="780"/>
    </location>
</feature>
<dbReference type="OrthoDB" id="10267115at2759"/>
<dbReference type="InterPro" id="IPR002347">
    <property type="entry name" value="SDR_fam"/>
</dbReference>
<dbReference type="GO" id="GO:0030148">
    <property type="term" value="P:sphingolipid biosynthetic process"/>
    <property type="evidence" value="ECO:0007669"/>
    <property type="project" value="TreeGrafter"/>
</dbReference>
<sequence length="795" mass="85882">AARKSPAQRIHAVAASVATYEGASGAVEKAAALQGGPPEYVFCCAGEDLRSADASTEPTAAHGRRNRARAAARRYVAGLARPMTFLDQTVKNFEEVMQVNYFGSLYTIKVRTGRFGSPLRLTPARAPQKPASAPVRPEDSRVLAVQAAVHKMVEQNIRGRVLVTGSVAGFMGMFGYADYAPTKHALRDIADRGARTWAELGAILAGLAECLRNELLMYGIKVHYYAPNTILSPGFEVEVGPFFFRYAPGRNPLRFPRGTSRLSGRSQLRRESGDLNLNAVDVSSPSNKQSPRSQRILRAQVPFFETLLTFQCGMPLFTVAGGRFWASRVDFLCCAADGMTPDQCADGLLKGTWHVAAVRIDERGGAFNRLGRNEFLITTDIVGDVFRCTMTGERTEDERPDRLNAPAGKAFTNNFPLSSVPSLALFSPRFLPGLSPQNNVIVDAVLAAAAWLPVVLRYVGRLVARQLDDFPDHSGSRQDVHGPRRVERGQEAQGETAAEEGELTIDSSSGRLRSKIPQSPGLCGRSGAEGSSRQCCSDPRADQHRAGGGKQQRNVVPWKQGPRKRAYWRSSGRGGAAAPPRSDRHRLGGKGGGSGARGPGGGPEWGAKEWRNPQETSGSLPDSLPAVPCGRGVGDGRRRCARSRFWHPRCVRQEVRGRTGFSSGTTLRKEADPPPTPRPPSFPASPSVPSFPPLPPHMVRSLDGDAASSAASSAAAAAQEQRAREDGKGLQDQRDEEEVKAEDGGGGDDADDDGEDARWRPKGSAAGDALRERPPPPWDLLEESNFLRLCCRGRR</sequence>
<protein>
    <submittedName>
        <fullName evidence="2">Uncharacterized protein</fullName>
    </submittedName>
</protein>
<dbReference type="GO" id="GO:0005789">
    <property type="term" value="C:endoplasmic reticulum membrane"/>
    <property type="evidence" value="ECO:0007669"/>
    <property type="project" value="TreeGrafter"/>
</dbReference>
<dbReference type="PANTHER" id="PTHR43550">
    <property type="entry name" value="3-KETODIHYDROSPHINGOSINE REDUCTASE"/>
    <property type="match status" value="1"/>
</dbReference>
<dbReference type="GO" id="GO:0047560">
    <property type="term" value="F:3-dehydrosphinganine reductase activity"/>
    <property type="evidence" value="ECO:0007669"/>
    <property type="project" value="TreeGrafter"/>
</dbReference>
<proteinExistence type="predicted"/>
<dbReference type="AlphaFoldDB" id="A0A8H8DFL5"/>